<accession>A0A4Y8ZKT6</accession>
<sequence length="299" mass="31229">MAPPSNRRPGFSRKAQYGLFLGYVVAVAGVLFALLLLTLSIVDPRGFTALQGAALDATRPISSAGRSVVGFFGGIGDGIGNYFNAAAQNDDLKRQLAASKRKMIEARATELENQRLKAILKLAQTAEEEVAVTRVVGSSFDSVRRLATLSAGSSSGIRPGQPVRAPEGLIGSVIETGRWAARVLLVSDAASNVPVRLVRDGTPAIATGRGDGTIDLKTLEVGKNPFRRGDVVVTSGVGGVYPPNVPVAVVLRTEGDNTIAKPLADPSTVDFAMVLKPFQPLADQPLSEATSSALQGTPQ</sequence>
<evidence type="ECO:0000256" key="5">
    <source>
        <dbReference type="SAM" id="Coils"/>
    </source>
</evidence>
<dbReference type="Gene3D" id="2.40.10.340">
    <property type="entry name" value="Rod shape-determining protein MreC, domain 1"/>
    <property type="match status" value="1"/>
</dbReference>
<evidence type="ECO:0000256" key="3">
    <source>
        <dbReference type="ARBA" id="ARBA00022960"/>
    </source>
</evidence>
<dbReference type="AlphaFoldDB" id="A0A4Y8ZKT6"/>
<keyword evidence="9" id="KW-1185">Reference proteome</keyword>
<dbReference type="GO" id="GO:0008360">
    <property type="term" value="P:regulation of cell shape"/>
    <property type="evidence" value="ECO:0007669"/>
    <property type="project" value="UniProtKB-KW"/>
</dbReference>
<dbReference type="PANTHER" id="PTHR34138:SF1">
    <property type="entry name" value="CELL SHAPE-DETERMINING PROTEIN MREC"/>
    <property type="match status" value="1"/>
</dbReference>
<evidence type="ECO:0000256" key="4">
    <source>
        <dbReference type="ARBA" id="ARBA00032089"/>
    </source>
</evidence>
<dbReference type="InterPro" id="IPR042177">
    <property type="entry name" value="Cell/Rod_1"/>
</dbReference>
<keyword evidence="3" id="KW-0133">Cell shape</keyword>
<evidence type="ECO:0000313" key="8">
    <source>
        <dbReference type="EMBL" id="TFI56613.1"/>
    </source>
</evidence>
<evidence type="ECO:0000259" key="7">
    <source>
        <dbReference type="Pfam" id="PF04085"/>
    </source>
</evidence>
<protein>
    <recommendedName>
        <fullName evidence="2">Cell shape-determining protein MreC</fullName>
    </recommendedName>
    <alternativeName>
        <fullName evidence="4">Cell shape protein MreC</fullName>
    </alternativeName>
</protein>
<keyword evidence="6" id="KW-1133">Transmembrane helix</keyword>
<dbReference type="GO" id="GO:0005886">
    <property type="term" value="C:plasma membrane"/>
    <property type="evidence" value="ECO:0007669"/>
    <property type="project" value="TreeGrafter"/>
</dbReference>
<dbReference type="Pfam" id="PF04085">
    <property type="entry name" value="MreC"/>
    <property type="match status" value="1"/>
</dbReference>
<dbReference type="OrthoDB" id="8478127at2"/>
<reference evidence="8 9" key="1">
    <citation type="submission" date="2019-03" db="EMBL/GenBank/DDBJ databases">
        <title>Genome sequence of Sphingomonas sp. 17J27-24.</title>
        <authorList>
            <person name="Kim M."/>
            <person name="Maeng S."/>
            <person name="Sathiyaraj S."/>
        </authorList>
    </citation>
    <scope>NUCLEOTIDE SEQUENCE [LARGE SCALE GENOMIC DNA]</scope>
    <source>
        <strain evidence="8 9">17J27-24</strain>
    </source>
</reference>
<proteinExistence type="inferred from homology"/>
<dbReference type="Gene3D" id="2.40.10.350">
    <property type="entry name" value="Rod shape-determining protein MreC, domain 2"/>
    <property type="match status" value="1"/>
</dbReference>
<dbReference type="Proteomes" id="UP000298213">
    <property type="component" value="Unassembled WGS sequence"/>
</dbReference>
<evidence type="ECO:0000256" key="2">
    <source>
        <dbReference type="ARBA" id="ARBA00013855"/>
    </source>
</evidence>
<dbReference type="InterPro" id="IPR055342">
    <property type="entry name" value="MreC_beta-barrel_core"/>
</dbReference>
<evidence type="ECO:0000256" key="6">
    <source>
        <dbReference type="SAM" id="Phobius"/>
    </source>
</evidence>
<gene>
    <name evidence="8" type="primary">mreC</name>
    <name evidence="8" type="ORF">E2493_19330</name>
</gene>
<dbReference type="NCBIfam" id="TIGR00219">
    <property type="entry name" value="mreC"/>
    <property type="match status" value="1"/>
</dbReference>
<dbReference type="InterPro" id="IPR007221">
    <property type="entry name" value="MreC"/>
</dbReference>
<name>A0A4Y8ZKT6_9SPHN</name>
<comment type="similarity">
    <text evidence="1">Belongs to the MreC family.</text>
</comment>
<feature type="coiled-coil region" evidence="5">
    <location>
        <begin position="89"/>
        <end position="128"/>
    </location>
</feature>
<feature type="domain" description="Rod shape-determining protein MreC beta-barrel core" evidence="7">
    <location>
        <begin position="135"/>
        <end position="275"/>
    </location>
</feature>
<dbReference type="PANTHER" id="PTHR34138">
    <property type="entry name" value="CELL SHAPE-DETERMINING PROTEIN MREC"/>
    <property type="match status" value="1"/>
</dbReference>
<keyword evidence="6" id="KW-0472">Membrane</keyword>
<organism evidence="8 9">
    <name type="scientific">Sphingomonas parva</name>
    <dbReference type="NCBI Taxonomy" id="2555898"/>
    <lineage>
        <taxon>Bacteria</taxon>
        <taxon>Pseudomonadati</taxon>
        <taxon>Pseudomonadota</taxon>
        <taxon>Alphaproteobacteria</taxon>
        <taxon>Sphingomonadales</taxon>
        <taxon>Sphingomonadaceae</taxon>
        <taxon>Sphingomonas</taxon>
    </lineage>
</organism>
<evidence type="ECO:0000256" key="1">
    <source>
        <dbReference type="ARBA" id="ARBA00009369"/>
    </source>
</evidence>
<dbReference type="RefSeq" id="WP_135090166.1">
    <property type="nucleotide sequence ID" value="NZ_SPDV01000064.1"/>
</dbReference>
<dbReference type="EMBL" id="SPDV01000064">
    <property type="protein sequence ID" value="TFI56613.1"/>
    <property type="molecule type" value="Genomic_DNA"/>
</dbReference>
<comment type="caution">
    <text evidence="8">The sequence shown here is derived from an EMBL/GenBank/DDBJ whole genome shotgun (WGS) entry which is preliminary data.</text>
</comment>
<dbReference type="InterPro" id="IPR042175">
    <property type="entry name" value="Cell/Rod_MreC_2"/>
</dbReference>
<evidence type="ECO:0000313" key="9">
    <source>
        <dbReference type="Proteomes" id="UP000298213"/>
    </source>
</evidence>
<keyword evidence="5" id="KW-0175">Coiled coil</keyword>
<keyword evidence="6" id="KW-0812">Transmembrane</keyword>
<feature type="transmembrane region" description="Helical" evidence="6">
    <location>
        <begin position="20"/>
        <end position="42"/>
    </location>
</feature>